<reference evidence="1 2" key="1">
    <citation type="journal article" date="2018" name="Front. Plant Sci.">
        <title>Red Clover (Trifolium pratense) and Zigzag Clover (T. medium) - A Picture of Genomic Similarities and Differences.</title>
        <authorList>
            <person name="Dluhosova J."/>
            <person name="Istvanek J."/>
            <person name="Nedelnik J."/>
            <person name="Repkova J."/>
        </authorList>
    </citation>
    <scope>NUCLEOTIDE SEQUENCE [LARGE SCALE GENOMIC DNA]</scope>
    <source>
        <strain evidence="2">cv. 10/8</strain>
        <tissue evidence="1">Leaf</tissue>
    </source>
</reference>
<dbReference type="Proteomes" id="UP000265520">
    <property type="component" value="Unassembled WGS sequence"/>
</dbReference>
<dbReference type="AlphaFoldDB" id="A0A392VPA2"/>
<dbReference type="EMBL" id="LXQA011216570">
    <property type="protein sequence ID" value="MCI89323.1"/>
    <property type="molecule type" value="Genomic_DNA"/>
</dbReference>
<keyword evidence="2" id="KW-1185">Reference proteome</keyword>
<comment type="caution">
    <text evidence="1">The sequence shown here is derived from an EMBL/GenBank/DDBJ whole genome shotgun (WGS) entry which is preliminary data.</text>
</comment>
<evidence type="ECO:0000313" key="2">
    <source>
        <dbReference type="Proteomes" id="UP000265520"/>
    </source>
</evidence>
<proteinExistence type="predicted"/>
<accession>A0A392VPA2</accession>
<name>A0A392VPA2_9FABA</name>
<protein>
    <submittedName>
        <fullName evidence="1">Uncharacterized protein</fullName>
    </submittedName>
</protein>
<sequence length="57" mass="6096">AGFSEGSGGFGFSELFSGEFCSAVWMAPCSLPFVRRRYVPSVCVFCVCLITVLDGCC</sequence>
<organism evidence="1 2">
    <name type="scientific">Trifolium medium</name>
    <dbReference type="NCBI Taxonomy" id="97028"/>
    <lineage>
        <taxon>Eukaryota</taxon>
        <taxon>Viridiplantae</taxon>
        <taxon>Streptophyta</taxon>
        <taxon>Embryophyta</taxon>
        <taxon>Tracheophyta</taxon>
        <taxon>Spermatophyta</taxon>
        <taxon>Magnoliopsida</taxon>
        <taxon>eudicotyledons</taxon>
        <taxon>Gunneridae</taxon>
        <taxon>Pentapetalae</taxon>
        <taxon>rosids</taxon>
        <taxon>fabids</taxon>
        <taxon>Fabales</taxon>
        <taxon>Fabaceae</taxon>
        <taxon>Papilionoideae</taxon>
        <taxon>50 kb inversion clade</taxon>
        <taxon>NPAAA clade</taxon>
        <taxon>Hologalegina</taxon>
        <taxon>IRL clade</taxon>
        <taxon>Trifolieae</taxon>
        <taxon>Trifolium</taxon>
    </lineage>
</organism>
<evidence type="ECO:0000313" key="1">
    <source>
        <dbReference type="EMBL" id="MCI89323.1"/>
    </source>
</evidence>
<feature type="non-terminal residue" evidence="1">
    <location>
        <position position="1"/>
    </location>
</feature>